<feature type="domain" description="RNA polymerase sigma-70 region 2" evidence="6">
    <location>
        <begin position="15"/>
        <end position="84"/>
    </location>
</feature>
<keyword evidence="4" id="KW-0238">DNA-binding</keyword>
<protein>
    <submittedName>
        <fullName evidence="8">RNA polymerase sigma factor</fullName>
    </submittedName>
</protein>
<sequence>MEPTYDGELRHFEALIRQHQPQLHGFARRLCRQGGVEPEDLVQDTLERALRRREWLAAQNERMRLAWLYTTLRRRFLDLRRHQRVEELVGATLELIEAPVLIRQKRQWLLWERVSDEQLREAFEHLKPSLREPLELHALGLRYKDIAQRVGATVGTVGGRIFQARQVLRARLVARLSDEEPQEMAGSPS</sequence>
<dbReference type="InterPro" id="IPR013325">
    <property type="entry name" value="RNA_pol_sigma_r2"/>
</dbReference>
<dbReference type="SUPFAM" id="SSF88946">
    <property type="entry name" value="Sigma2 domain of RNA polymerase sigma factors"/>
    <property type="match status" value="1"/>
</dbReference>
<evidence type="ECO:0000256" key="3">
    <source>
        <dbReference type="ARBA" id="ARBA00023082"/>
    </source>
</evidence>
<proteinExistence type="inferred from homology"/>
<comment type="similarity">
    <text evidence="1">Belongs to the sigma-70 factor family. ECF subfamily.</text>
</comment>
<dbReference type="InterPro" id="IPR014284">
    <property type="entry name" value="RNA_pol_sigma-70_dom"/>
</dbReference>
<keyword evidence="5" id="KW-0804">Transcription</keyword>
<dbReference type="InterPro" id="IPR013324">
    <property type="entry name" value="RNA_pol_sigma_r3/r4-like"/>
</dbReference>
<dbReference type="Gene3D" id="1.10.10.10">
    <property type="entry name" value="Winged helix-like DNA-binding domain superfamily/Winged helix DNA-binding domain"/>
    <property type="match status" value="1"/>
</dbReference>
<dbReference type="InterPro" id="IPR036388">
    <property type="entry name" value="WH-like_DNA-bd_sf"/>
</dbReference>
<dbReference type="InterPro" id="IPR007627">
    <property type="entry name" value="RNA_pol_sigma70_r2"/>
</dbReference>
<dbReference type="Gene3D" id="1.10.1740.10">
    <property type="match status" value="1"/>
</dbReference>
<keyword evidence="2" id="KW-0805">Transcription regulation</keyword>
<feature type="domain" description="RNA polymerase sigma factor 70 region 4 type 2" evidence="7">
    <location>
        <begin position="117"/>
        <end position="166"/>
    </location>
</feature>
<accession>A0ABU5HEB7</accession>
<evidence type="ECO:0000259" key="7">
    <source>
        <dbReference type="Pfam" id="PF08281"/>
    </source>
</evidence>
<dbReference type="InterPro" id="IPR013249">
    <property type="entry name" value="RNA_pol_sigma70_r4_t2"/>
</dbReference>
<dbReference type="EMBL" id="JAXIVS010000015">
    <property type="protein sequence ID" value="MDY7231487.1"/>
    <property type="molecule type" value="Genomic_DNA"/>
</dbReference>
<evidence type="ECO:0000256" key="1">
    <source>
        <dbReference type="ARBA" id="ARBA00010641"/>
    </source>
</evidence>
<dbReference type="Pfam" id="PF08281">
    <property type="entry name" value="Sigma70_r4_2"/>
    <property type="match status" value="1"/>
</dbReference>
<dbReference type="InterPro" id="IPR039425">
    <property type="entry name" value="RNA_pol_sigma-70-like"/>
</dbReference>
<keyword evidence="3" id="KW-0731">Sigma factor</keyword>
<dbReference type="RefSeq" id="WP_321550202.1">
    <property type="nucleotide sequence ID" value="NZ_JAXIVS010000015.1"/>
</dbReference>
<evidence type="ECO:0000259" key="6">
    <source>
        <dbReference type="Pfam" id="PF04542"/>
    </source>
</evidence>
<dbReference type="SUPFAM" id="SSF88659">
    <property type="entry name" value="Sigma3 and sigma4 domains of RNA polymerase sigma factors"/>
    <property type="match status" value="1"/>
</dbReference>
<evidence type="ECO:0000256" key="5">
    <source>
        <dbReference type="ARBA" id="ARBA00023163"/>
    </source>
</evidence>
<organism evidence="8 9">
    <name type="scientific">Hyalangium rubrum</name>
    <dbReference type="NCBI Taxonomy" id="3103134"/>
    <lineage>
        <taxon>Bacteria</taxon>
        <taxon>Pseudomonadati</taxon>
        <taxon>Myxococcota</taxon>
        <taxon>Myxococcia</taxon>
        <taxon>Myxococcales</taxon>
        <taxon>Cystobacterineae</taxon>
        <taxon>Archangiaceae</taxon>
        <taxon>Hyalangium</taxon>
    </lineage>
</organism>
<evidence type="ECO:0000313" key="9">
    <source>
        <dbReference type="Proteomes" id="UP001291309"/>
    </source>
</evidence>
<dbReference type="NCBIfam" id="TIGR02937">
    <property type="entry name" value="sigma70-ECF"/>
    <property type="match status" value="1"/>
</dbReference>
<gene>
    <name evidence="8" type="ORF">SYV04_34165</name>
</gene>
<evidence type="ECO:0000256" key="4">
    <source>
        <dbReference type="ARBA" id="ARBA00023125"/>
    </source>
</evidence>
<evidence type="ECO:0000256" key="2">
    <source>
        <dbReference type="ARBA" id="ARBA00023015"/>
    </source>
</evidence>
<name>A0ABU5HEB7_9BACT</name>
<comment type="caution">
    <text evidence="8">The sequence shown here is derived from an EMBL/GenBank/DDBJ whole genome shotgun (WGS) entry which is preliminary data.</text>
</comment>
<dbReference type="Proteomes" id="UP001291309">
    <property type="component" value="Unassembled WGS sequence"/>
</dbReference>
<keyword evidence="9" id="KW-1185">Reference proteome</keyword>
<reference evidence="8 9" key="1">
    <citation type="submission" date="2023-12" db="EMBL/GenBank/DDBJ databases">
        <title>the genome sequence of Hyalangium sp. s54d21.</title>
        <authorList>
            <person name="Zhang X."/>
        </authorList>
    </citation>
    <scope>NUCLEOTIDE SEQUENCE [LARGE SCALE GENOMIC DNA]</scope>
    <source>
        <strain evidence="9">s54d21</strain>
    </source>
</reference>
<dbReference type="PANTHER" id="PTHR43133:SF8">
    <property type="entry name" value="RNA POLYMERASE SIGMA FACTOR HI_1459-RELATED"/>
    <property type="match status" value="1"/>
</dbReference>
<dbReference type="Pfam" id="PF04542">
    <property type="entry name" value="Sigma70_r2"/>
    <property type="match status" value="1"/>
</dbReference>
<evidence type="ECO:0000313" key="8">
    <source>
        <dbReference type="EMBL" id="MDY7231487.1"/>
    </source>
</evidence>
<dbReference type="PANTHER" id="PTHR43133">
    <property type="entry name" value="RNA POLYMERASE ECF-TYPE SIGMA FACTO"/>
    <property type="match status" value="1"/>
</dbReference>